<name>A0ABP6GG27_9ACTN</name>
<organism evidence="1 2">
    <name type="scientific">Actinocorallia aurantiaca</name>
    <dbReference type="NCBI Taxonomy" id="46204"/>
    <lineage>
        <taxon>Bacteria</taxon>
        <taxon>Bacillati</taxon>
        <taxon>Actinomycetota</taxon>
        <taxon>Actinomycetes</taxon>
        <taxon>Streptosporangiales</taxon>
        <taxon>Thermomonosporaceae</taxon>
        <taxon>Actinocorallia</taxon>
    </lineage>
</organism>
<sequence>MNTAAEGEEVLRFFWEELRVVDPQRKEVSVERAWVHGRTSVIVLYRYLGSGRIGYFRDFADCTHEGARSIGAALARDIDEPVGNARIDVDPVTGISWVGLAGRRFPPVPEN</sequence>
<gene>
    <name evidence="1" type="ORF">GCM10010439_17430</name>
</gene>
<comment type="caution">
    <text evidence="1">The sequence shown here is derived from an EMBL/GenBank/DDBJ whole genome shotgun (WGS) entry which is preliminary data.</text>
</comment>
<dbReference type="RefSeq" id="WP_344449724.1">
    <property type="nucleotide sequence ID" value="NZ_BAAATZ010000006.1"/>
</dbReference>
<evidence type="ECO:0000313" key="1">
    <source>
        <dbReference type="EMBL" id="GAA2723071.1"/>
    </source>
</evidence>
<accession>A0ABP6GG27</accession>
<reference evidence="2" key="1">
    <citation type="journal article" date="2019" name="Int. J. Syst. Evol. Microbiol.">
        <title>The Global Catalogue of Microorganisms (GCM) 10K type strain sequencing project: providing services to taxonomists for standard genome sequencing and annotation.</title>
        <authorList>
            <consortium name="The Broad Institute Genomics Platform"/>
            <consortium name="The Broad Institute Genome Sequencing Center for Infectious Disease"/>
            <person name="Wu L."/>
            <person name="Ma J."/>
        </authorList>
    </citation>
    <scope>NUCLEOTIDE SEQUENCE [LARGE SCALE GENOMIC DNA]</scope>
    <source>
        <strain evidence="2">JCM 8201</strain>
    </source>
</reference>
<proteinExistence type="predicted"/>
<protein>
    <submittedName>
        <fullName evidence="1">Uncharacterized protein</fullName>
    </submittedName>
</protein>
<evidence type="ECO:0000313" key="2">
    <source>
        <dbReference type="Proteomes" id="UP001501842"/>
    </source>
</evidence>
<keyword evidence="2" id="KW-1185">Reference proteome</keyword>
<dbReference type="Proteomes" id="UP001501842">
    <property type="component" value="Unassembled WGS sequence"/>
</dbReference>
<dbReference type="EMBL" id="BAAATZ010000006">
    <property type="protein sequence ID" value="GAA2723071.1"/>
    <property type="molecule type" value="Genomic_DNA"/>
</dbReference>